<comment type="caution">
    <text evidence="12">The sequence shown here is derived from an EMBL/GenBank/DDBJ whole genome shotgun (WGS) entry which is preliminary data.</text>
</comment>
<dbReference type="InterPro" id="IPR036236">
    <property type="entry name" value="Znf_C2H2_sf"/>
</dbReference>
<keyword evidence="3" id="KW-0479">Metal-binding</keyword>
<evidence type="ECO:0000259" key="11">
    <source>
        <dbReference type="PROSITE" id="PS50157"/>
    </source>
</evidence>
<evidence type="ECO:0000256" key="9">
    <source>
        <dbReference type="PROSITE-ProRule" id="PRU00042"/>
    </source>
</evidence>
<dbReference type="GO" id="GO:0005634">
    <property type="term" value="C:nucleus"/>
    <property type="evidence" value="ECO:0007669"/>
    <property type="project" value="UniProtKB-SubCell"/>
</dbReference>
<evidence type="ECO:0000256" key="3">
    <source>
        <dbReference type="ARBA" id="ARBA00022723"/>
    </source>
</evidence>
<evidence type="ECO:0000313" key="13">
    <source>
        <dbReference type="Proteomes" id="UP001054945"/>
    </source>
</evidence>
<sequence>MDTLNTSSVMSSKIGDHLGSLVETTTKLAEASSVPVETRNYSNQQKKGLVRVRPYACPIDGCARRFFRHCDLSRHLKDSSGEKPYTCDTCGRSFARSCAMRRHAKVHMRKKTKKYGASGSDNNKKSSGDHLHNEIMKFTNTSVAFQTIEINLNSLSAAGENNFDLPESFTSSSFDLDQFSSWSNFLSPFRTISDTPVVESPIQMDTLNTSSVMSSKIGDHLGSLVETTTNLAEASSVPVETRNYSNQQKKRTSARQTLRLSHRWLCQKVLSPLRSQSPSEGARWAEALPVHSMLEDLLLLEPPDYSQ</sequence>
<name>A0AAV4W506_CAEEX</name>
<accession>A0AAV4W506</accession>
<dbReference type="Gene3D" id="3.30.160.60">
    <property type="entry name" value="Classic Zinc Finger"/>
    <property type="match status" value="2"/>
</dbReference>
<evidence type="ECO:0000256" key="8">
    <source>
        <dbReference type="ARBA" id="ARBA00023242"/>
    </source>
</evidence>
<dbReference type="PROSITE" id="PS50157">
    <property type="entry name" value="ZINC_FINGER_C2H2_2"/>
    <property type="match status" value="2"/>
</dbReference>
<reference evidence="12 13" key="1">
    <citation type="submission" date="2021-06" db="EMBL/GenBank/DDBJ databases">
        <title>Caerostris extrusa draft genome.</title>
        <authorList>
            <person name="Kono N."/>
            <person name="Arakawa K."/>
        </authorList>
    </citation>
    <scope>NUCLEOTIDE SEQUENCE [LARGE SCALE GENOMIC DNA]</scope>
</reference>
<comment type="similarity">
    <text evidence="2">Belongs to the krueppel C2H2-type zinc-finger protein family.</text>
</comment>
<keyword evidence="4" id="KW-0677">Repeat</keyword>
<dbReference type="PANTHER" id="PTHR23235">
    <property type="entry name" value="KRUEPPEL-LIKE TRANSCRIPTION FACTOR"/>
    <property type="match status" value="1"/>
</dbReference>
<comment type="subcellular location">
    <subcellularLocation>
        <location evidence="1">Nucleus</location>
    </subcellularLocation>
</comment>
<feature type="domain" description="C2H2-type" evidence="11">
    <location>
        <begin position="85"/>
        <end position="112"/>
    </location>
</feature>
<keyword evidence="8" id="KW-0539">Nucleus</keyword>
<organism evidence="12 13">
    <name type="scientific">Caerostris extrusa</name>
    <name type="common">Bark spider</name>
    <name type="synonym">Caerostris bankana</name>
    <dbReference type="NCBI Taxonomy" id="172846"/>
    <lineage>
        <taxon>Eukaryota</taxon>
        <taxon>Metazoa</taxon>
        <taxon>Ecdysozoa</taxon>
        <taxon>Arthropoda</taxon>
        <taxon>Chelicerata</taxon>
        <taxon>Arachnida</taxon>
        <taxon>Araneae</taxon>
        <taxon>Araneomorphae</taxon>
        <taxon>Entelegynae</taxon>
        <taxon>Araneoidea</taxon>
        <taxon>Araneidae</taxon>
        <taxon>Caerostris</taxon>
    </lineage>
</organism>
<feature type="domain" description="C2H2-type" evidence="11">
    <location>
        <begin position="55"/>
        <end position="84"/>
    </location>
</feature>
<keyword evidence="6" id="KW-0862">Zinc</keyword>
<evidence type="ECO:0000256" key="6">
    <source>
        <dbReference type="ARBA" id="ARBA00022833"/>
    </source>
</evidence>
<dbReference type="GO" id="GO:0008270">
    <property type="term" value="F:zinc ion binding"/>
    <property type="evidence" value="ECO:0007669"/>
    <property type="project" value="UniProtKB-KW"/>
</dbReference>
<dbReference type="FunFam" id="3.30.160.60:FF:000663">
    <property type="entry name" value="Zinc finger protein 45"/>
    <property type="match status" value="1"/>
</dbReference>
<evidence type="ECO:0000256" key="4">
    <source>
        <dbReference type="ARBA" id="ARBA00022737"/>
    </source>
</evidence>
<keyword evidence="7" id="KW-0238">DNA-binding</keyword>
<evidence type="ECO:0000256" key="2">
    <source>
        <dbReference type="ARBA" id="ARBA00006991"/>
    </source>
</evidence>
<dbReference type="InterPro" id="IPR013087">
    <property type="entry name" value="Znf_C2H2_type"/>
</dbReference>
<keyword evidence="13" id="KW-1185">Reference proteome</keyword>
<dbReference type="Proteomes" id="UP001054945">
    <property type="component" value="Unassembled WGS sequence"/>
</dbReference>
<dbReference type="SMART" id="SM00355">
    <property type="entry name" value="ZnF_C2H2"/>
    <property type="match status" value="2"/>
</dbReference>
<dbReference type="GO" id="GO:0000981">
    <property type="term" value="F:DNA-binding transcription factor activity, RNA polymerase II-specific"/>
    <property type="evidence" value="ECO:0007669"/>
    <property type="project" value="TreeGrafter"/>
</dbReference>
<dbReference type="AlphaFoldDB" id="A0AAV4W506"/>
<evidence type="ECO:0000256" key="7">
    <source>
        <dbReference type="ARBA" id="ARBA00023125"/>
    </source>
</evidence>
<proteinExistence type="inferred from homology"/>
<evidence type="ECO:0000313" key="12">
    <source>
        <dbReference type="EMBL" id="GIY77338.1"/>
    </source>
</evidence>
<evidence type="ECO:0000256" key="10">
    <source>
        <dbReference type="SAM" id="MobiDB-lite"/>
    </source>
</evidence>
<evidence type="ECO:0000256" key="1">
    <source>
        <dbReference type="ARBA" id="ARBA00004123"/>
    </source>
</evidence>
<keyword evidence="5 9" id="KW-0863">Zinc-finger</keyword>
<dbReference type="PROSITE" id="PS00028">
    <property type="entry name" value="ZINC_FINGER_C2H2_1"/>
    <property type="match status" value="1"/>
</dbReference>
<protein>
    <recommendedName>
        <fullName evidence="11">C2H2-type domain-containing protein</fullName>
    </recommendedName>
</protein>
<gene>
    <name evidence="12" type="ORF">CEXT_482221</name>
</gene>
<evidence type="ECO:0000256" key="5">
    <source>
        <dbReference type="ARBA" id="ARBA00022771"/>
    </source>
</evidence>
<dbReference type="SUPFAM" id="SSF57667">
    <property type="entry name" value="beta-beta-alpha zinc fingers"/>
    <property type="match status" value="1"/>
</dbReference>
<dbReference type="EMBL" id="BPLR01015608">
    <property type="protein sequence ID" value="GIY77338.1"/>
    <property type="molecule type" value="Genomic_DNA"/>
</dbReference>
<dbReference type="GO" id="GO:0000978">
    <property type="term" value="F:RNA polymerase II cis-regulatory region sequence-specific DNA binding"/>
    <property type="evidence" value="ECO:0007669"/>
    <property type="project" value="TreeGrafter"/>
</dbReference>
<feature type="region of interest" description="Disordered" evidence="10">
    <location>
        <begin position="109"/>
        <end position="130"/>
    </location>
</feature>
<dbReference type="PANTHER" id="PTHR23235:SF120">
    <property type="entry name" value="KRUPPEL-LIKE FACTOR 15"/>
    <property type="match status" value="1"/>
</dbReference>